<accession>A0AB40DA90</accession>
<dbReference type="RefSeq" id="XP_065719676.2">
    <property type="nucleotide sequence ID" value="XM_065863604.2"/>
</dbReference>
<dbReference type="GO" id="GO:0034237">
    <property type="term" value="F:protein kinase A regulatory subunit binding"/>
    <property type="evidence" value="ECO:0007669"/>
    <property type="project" value="TreeGrafter"/>
</dbReference>
<protein>
    <submittedName>
        <fullName evidence="2">Uncharacterized protein</fullName>
    </submittedName>
</protein>
<reference evidence="2" key="1">
    <citation type="submission" date="2025-08" db="UniProtKB">
        <authorList>
            <consortium name="RefSeq"/>
        </authorList>
    </citation>
    <scope>IDENTIFICATION</scope>
</reference>
<dbReference type="InterPro" id="IPR025663">
    <property type="entry name" value="AKAP_28"/>
</dbReference>
<dbReference type="GO" id="GO:0005952">
    <property type="term" value="C:cAMP-dependent protein kinase complex"/>
    <property type="evidence" value="ECO:0007669"/>
    <property type="project" value="TreeGrafter"/>
</dbReference>
<dbReference type="GeneID" id="108017956"/>
<dbReference type="Pfam" id="PF14469">
    <property type="entry name" value="AKAP28"/>
    <property type="match status" value="1"/>
</dbReference>
<dbReference type="PANTHER" id="PTHR35075">
    <property type="entry name" value="A-KINASE ANCHOR PROTEIN 14"/>
    <property type="match status" value="1"/>
</dbReference>
<sequence>MDLLCTDGVSYNDHSTSSHYIKTSNQNLNAPAIGPGSALPIANIPSIASFINLCNKPICDDADMQCIVDLVEGTICEALAIIKSDPRGLFCYKFPKKGKLSSVSLVSSGYTDAAVANGEDDTSITNHYTGFLGVSLDSGSSGLTRKMLTIGDFEYSNAIADIRDFVSRWELSPDTKCVVISNPIRHEVPIKGTILFVDAHFSRPTHRCPNPLAVAKVRFIITVSKVLLRHYPVMITYRFEGYNTLYYGLGERCLNSFSFQRFFIDTILHTKLTFFAAISECRHGTIEKPKHNIKSKHAKKSDG</sequence>
<dbReference type="AlphaFoldDB" id="A0AB40DA90"/>
<dbReference type="Proteomes" id="UP001652628">
    <property type="component" value="Chromosome 2R"/>
</dbReference>
<evidence type="ECO:0000313" key="2">
    <source>
        <dbReference type="RefSeq" id="XP_065719676.2"/>
    </source>
</evidence>
<organism evidence="1 2">
    <name type="scientific">Drosophila suzukii</name>
    <name type="common">Spotted-wing drosophila fruit fly</name>
    <dbReference type="NCBI Taxonomy" id="28584"/>
    <lineage>
        <taxon>Eukaryota</taxon>
        <taxon>Metazoa</taxon>
        <taxon>Ecdysozoa</taxon>
        <taxon>Arthropoda</taxon>
        <taxon>Hexapoda</taxon>
        <taxon>Insecta</taxon>
        <taxon>Pterygota</taxon>
        <taxon>Neoptera</taxon>
        <taxon>Endopterygota</taxon>
        <taxon>Diptera</taxon>
        <taxon>Brachycera</taxon>
        <taxon>Muscomorpha</taxon>
        <taxon>Ephydroidea</taxon>
        <taxon>Drosophilidae</taxon>
        <taxon>Drosophila</taxon>
        <taxon>Sophophora</taxon>
    </lineage>
</organism>
<dbReference type="PANTHER" id="PTHR35075:SF1">
    <property type="entry name" value="A-KINASE ANCHOR PROTEIN 14"/>
    <property type="match status" value="1"/>
</dbReference>
<name>A0AB40DA90_DROSZ</name>
<dbReference type="InterPro" id="IPR053084">
    <property type="entry name" value="AKAP"/>
</dbReference>
<proteinExistence type="predicted"/>
<gene>
    <name evidence="2" type="primary">LOC108017956</name>
</gene>
<keyword evidence="1" id="KW-1185">Reference proteome</keyword>
<evidence type="ECO:0000313" key="1">
    <source>
        <dbReference type="Proteomes" id="UP001652628"/>
    </source>
</evidence>